<feature type="binding site" description="covalent" evidence="8">
    <location>
        <position position="233"/>
    </location>
    <ligand>
        <name>heme c</name>
        <dbReference type="ChEBI" id="CHEBI:61717"/>
        <label>2</label>
    </ligand>
</feature>
<evidence type="ECO:0000256" key="3">
    <source>
        <dbReference type="ARBA" id="ARBA00022723"/>
    </source>
</evidence>
<dbReference type="InterPro" id="IPR051395">
    <property type="entry name" value="Cytochrome_c_Peroxidase/MauG"/>
</dbReference>
<evidence type="ECO:0000259" key="10">
    <source>
        <dbReference type="PROSITE" id="PS51007"/>
    </source>
</evidence>
<keyword evidence="3 9" id="KW-0479">Metal-binding</keyword>
<comment type="caution">
    <text evidence="11">The sequence shown here is derived from an EMBL/GenBank/DDBJ whole genome shotgun (WGS) entry which is preliminary data.</text>
</comment>
<protein>
    <submittedName>
        <fullName evidence="11">Cytochrome-c peroxidase</fullName>
    </submittedName>
</protein>
<keyword evidence="6" id="KW-0560">Oxidoreductase</keyword>
<evidence type="ECO:0000256" key="9">
    <source>
        <dbReference type="PIRSR" id="PIRSR000294-2"/>
    </source>
</evidence>
<evidence type="ECO:0000256" key="2">
    <source>
        <dbReference type="ARBA" id="ARBA00022617"/>
    </source>
</evidence>
<feature type="binding site" description="axial binding residue" evidence="9">
    <location>
        <position position="234"/>
    </location>
    <ligand>
        <name>heme c</name>
        <dbReference type="ChEBI" id="CHEBI:61717"/>
        <label>2</label>
    </ligand>
    <ligandPart>
        <name>Fe</name>
        <dbReference type="ChEBI" id="CHEBI:18248"/>
    </ligandPart>
</feature>
<name>A0A2A4X740_9GAMM</name>
<evidence type="ECO:0000256" key="6">
    <source>
        <dbReference type="ARBA" id="ARBA00023002"/>
    </source>
</evidence>
<dbReference type="PANTHER" id="PTHR30600:SF10">
    <property type="entry name" value="BLL6722 PROTEIN"/>
    <property type="match status" value="1"/>
</dbReference>
<evidence type="ECO:0000256" key="4">
    <source>
        <dbReference type="ARBA" id="ARBA00022729"/>
    </source>
</evidence>
<evidence type="ECO:0000256" key="1">
    <source>
        <dbReference type="ARBA" id="ARBA00004418"/>
    </source>
</evidence>
<keyword evidence="4" id="KW-0732">Signal</keyword>
<comment type="PTM">
    <text evidence="8">Binds 2 heme groups per subunit.</text>
</comment>
<dbReference type="Gene3D" id="1.10.760.10">
    <property type="entry name" value="Cytochrome c-like domain"/>
    <property type="match status" value="2"/>
</dbReference>
<dbReference type="GO" id="GO:0042597">
    <property type="term" value="C:periplasmic space"/>
    <property type="evidence" value="ECO:0007669"/>
    <property type="project" value="UniProtKB-SubCell"/>
</dbReference>
<dbReference type="InterPro" id="IPR026259">
    <property type="entry name" value="MauG/Cytc_peroxidase"/>
</dbReference>
<dbReference type="PIRSF" id="PIRSF000294">
    <property type="entry name" value="Cytochrome-c_peroxidase"/>
    <property type="match status" value="1"/>
</dbReference>
<feature type="binding site" description="covalent" evidence="8">
    <location>
        <position position="230"/>
    </location>
    <ligand>
        <name>heme c</name>
        <dbReference type="ChEBI" id="CHEBI:61717"/>
        <label>2</label>
    </ligand>
</feature>
<organism evidence="11 12">
    <name type="scientific">SAR86 cluster bacterium</name>
    <dbReference type="NCBI Taxonomy" id="2030880"/>
    <lineage>
        <taxon>Bacteria</taxon>
        <taxon>Pseudomonadati</taxon>
        <taxon>Pseudomonadota</taxon>
        <taxon>Gammaproteobacteria</taxon>
        <taxon>SAR86 cluster</taxon>
    </lineage>
</organism>
<comment type="cofactor">
    <cofactor evidence="8">
        <name>heme</name>
        <dbReference type="ChEBI" id="CHEBI:30413"/>
    </cofactor>
    <text evidence="8">Binds 2 heme groups.</text>
</comment>
<gene>
    <name evidence="11" type="ORF">COB20_06810</name>
</gene>
<dbReference type="InterPro" id="IPR004852">
    <property type="entry name" value="Di-haem_cyt_c_peroxidsae"/>
</dbReference>
<evidence type="ECO:0000313" key="11">
    <source>
        <dbReference type="EMBL" id="PCI78326.1"/>
    </source>
</evidence>
<dbReference type="GO" id="GO:0009055">
    <property type="term" value="F:electron transfer activity"/>
    <property type="evidence" value="ECO:0007669"/>
    <property type="project" value="InterPro"/>
</dbReference>
<evidence type="ECO:0000256" key="5">
    <source>
        <dbReference type="ARBA" id="ARBA00022764"/>
    </source>
</evidence>
<sequence>MKKSLLIGALVIAALALGRFAYYTTAFTRATPITNFSAPFVFGQFRVPDDNPLTDEAVELGRRLFYDVRLSGNNQFSCASCHKQHLAFTDGRQKAIGVSGKELALNSMSLVNLMWGPRHFFWNGRVTSLEEQALLPIQDADEMDQELTKLVAELEADSHYVELFRLAYGSITPEHIAYALASFQRTLISSESKYDKYLRGEAILTEQENLGRKLFMAHPDVKASLRGGNCIDCHSQFLTSGFNTLYDGFSNNGLDSEADLSPGLEEVTQMPAHRGFFKVPTLRNIALTAPYMHDGRFATLEAVLDHYNEGIKTSSTLSPLIAEANNLIKAGNSQASLSLAAHEQQAIIAFLHTLTDEQFVTAEKFSSPFK</sequence>
<keyword evidence="5" id="KW-0574">Periplasm</keyword>
<feature type="binding site" description="axial binding residue" evidence="9">
    <location>
        <position position="82"/>
    </location>
    <ligand>
        <name>heme c</name>
        <dbReference type="ChEBI" id="CHEBI:61717"/>
        <label>1</label>
    </ligand>
    <ligandPart>
        <name>Fe</name>
        <dbReference type="ChEBI" id="CHEBI:18248"/>
    </ligandPart>
</feature>
<dbReference type="InterPro" id="IPR009056">
    <property type="entry name" value="Cyt_c-like_dom"/>
</dbReference>
<feature type="domain" description="Cytochrome c" evidence="10">
    <location>
        <begin position="56"/>
        <end position="158"/>
    </location>
</feature>
<keyword evidence="7 9" id="KW-0408">Iron</keyword>
<dbReference type="EMBL" id="NVUL01000034">
    <property type="protein sequence ID" value="PCI78326.1"/>
    <property type="molecule type" value="Genomic_DNA"/>
</dbReference>
<dbReference type="InterPro" id="IPR036909">
    <property type="entry name" value="Cyt_c-like_dom_sf"/>
</dbReference>
<evidence type="ECO:0000256" key="7">
    <source>
        <dbReference type="ARBA" id="ARBA00023004"/>
    </source>
</evidence>
<dbReference type="PROSITE" id="PS51007">
    <property type="entry name" value="CYTC"/>
    <property type="match status" value="2"/>
</dbReference>
<feature type="binding site" description="covalent" evidence="8">
    <location>
        <position position="78"/>
    </location>
    <ligand>
        <name>heme c</name>
        <dbReference type="ChEBI" id="CHEBI:61717"/>
        <label>1</label>
    </ligand>
</feature>
<dbReference type="AlphaFoldDB" id="A0A2A4X740"/>
<dbReference type="GO" id="GO:0046872">
    <property type="term" value="F:metal ion binding"/>
    <property type="evidence" value="ECO:0007669"/>
    <property type="project" value="UniProtKB-KW"/>
</dbReference>
<dbReference type="PANTHER" id="PTHR30600">
    <property type="entry name" value="CYTOCHROME C PEROXIDASE-RELATED"/>
    <property type="match status" value="1"/>
</dbReference>
<proteinExistence type="predicted"/>
<dbReference type="Pfam" id="PF03150">
    <property type="entry name" value="CCP_MauG"/>
    <property type="match status" value="1"/>
</dbReference>
<accession>A0A2A4X740</accession>
<feature type="domain" description="Cytochrome c" evidence="10">
    <location>
        <begin position="206"/>
        <end position="355"/>
    </location>
</feature>
<dbReference type="GO" id="GO:0020037">
    <property type="term" value="F:heme binding"/>
    <property type="evidence" value="ECO:0007669"/>
    <property type="project" value="InterPro"/>
</dbReference>
<evidence type="ECO:0000313" key="12">
    <source>
        <dbReference type="Proteomes" id="UP000218767"/>
    </source>
</evidence>
<keyword evidence="2 8" id="KW-0349">Heme</keyword>
<dbReference type="GO" id="GO:0004130">
    <property type="term" value="F:cytochrome-c peroxidase activity"/>
    <property type="evidence" value="ECO:0007669"/>
    <property type="project" value="TreeGrafter"/>
</dbReference>
<dbReference type="Proteomes" id="UP000218767">
    <property type="component" value="Unassembled WGS sequence"/>
</dbReference>
<keyword evidence="11" id="KW-0575">Peroxidase</keyword>
<dbReference type="SUPFAM" id="SSF46626">
    <property type="entry name" value="Cytochrome c"/>
    <property type="match status" value="2"/>
</dbReference>
<feature type="binding site" description="covalent" evidence="8">
    <location>
        <position position="81"/>
    </location>
    <ligand>
        <name>heme c</name>
        <dbReference type="ChEBI" id="CHEBI:61717"/>
        <label>1</label>
    </ligand>
</feature>
<reference evidence="12" key="1">
    <citation type="submission" date="2017-08" db="EMBL/GenBank/DDBJ databases">
        <title>A dynamic microbial community with high functional redundancy inhabits the cold, oxic subseafloor aquifer.</title>
        <authorList>
            <person name="Tully B.J."/>
            <person name="Wheat C.G."/>
            <person name="Glazer B.T."/>
            <person name="Huber J.A."/>
        </authorList>
    </citation>
    <scope>NUCLEOTIDE SEQUENCE [LARGE SCALE GENOMIC DNA]</scope>
</reference>
<comment type="subcellular location">
    <subcellularLocation>
        <location evidence="1">Periplasm</location>
    </subcellularLocation>
</comment>
<evidence type="ECO:0000256" key="8">
    <source>
        <dbReference type="PIRSR" id="PIRSR000294-1"/>
    </source>
</evidence>